<proteinExistence type="predicted"/>
<comment type="caution">
    <text evidence="1">The sequence shown here is derived from an EMBL/GenBank/DDBJ whole genome shotgun (WGS) entry which is preliminary data.</text>
</comment>
<evidence type="ECO:0000313" key="1">
    <source>
        <dbReference type="EMBL" id="GFR02712.1"/>
    </source>
</evidence>
<dbReference type="Proteomes" id="UP000887116">
    <property type="component" value="Unassembled WGS sequence"/>
</dbReference>
<reference evidence="1" key="1">
    <citation type="submission" date="2020-07" db="EMBL/GenBank/DDBJ databases">
        <title>Multicomponent nature underlies the extraordinary mechanical properties of spider dragline silk.</title>
        <authorList>
            <person name="Kono N."/>
            <person name="Nakamura H."/>
            <person name="Mori M."/>
            <person name="Yoshida Y."/>
            <person name="Ohtoshi R."/>
            <person name="Malay A.D."/>
            <person name="Moran D.A.P."/>
            <person name="Tomita M."/>
            <person name="Numata K."/>
            <person name="Arakawa K."/>
        </authorList>
    </citation>
    <scope>NUCLEOTIDE SEQUENCE</scope>
</reference>
<sequence length="79" mass="8551">MACVLPLALNLLNDVRWKTSLGWCCQNNRIFSSAPIVTSLFSHGWRSRGTTGGNHTHSTLGTPKPPIKSGLLLMVAECS</sequence>
<dbReference type="EMBL" id="BMAO01015580">
    <property type="protein sequence ID" value="GFR02712.1"/>
    <property type="molecule type" value="Genomic_DNA"/>
</dbReference>
<keyword evidence="2" id="KW-1185">Reference proteome</keyword>
<name>A0A8X6LBQ5_TRICU</name>
<evidence type="ECO:0000313" key="2">
    <source>
        <dbReference type="Proteomes" id="UP000887116"/>
    </source>
</evidence>
<accession>A0A8X6LBQ5</accession>
<organism evidence="1 2">
    <name type="scientific">Trichonephila clavata</name>
    <name type="common">Joro spider</name>
    <name type="synonym">Nephila clavata</name>
    <dbReference type="NCBI Taxonomy" id="2740835"/>
    <lineage>
        <taxon>Eukaryota</taxon>
        <taxon>Metazoa</taxon>
        <taxon>Ecdysozoa</taxon>
        <taxon>Arthropoda</taxon>
        <taxon>Chelicerata</taxon>
        <taxon>Arachnida</taxon>
        <taxon>Araneae</taxon>
        <taxon>Araneomorphae</taxon>
        <taxon>Entelegynae</taxon>
        <taxon>Araneoidea</taxon>
        <taxon>Nephilidae</taxon>
        <taxon>Trichonephila</taxon>
    </lineage>
</organism>
<gene>
    <name evidence="1" type="ORF">TNCT_341691</name>
</gene>
<dbReference type="AlphaFoldDB" id="A0A8X6LBQ5"/>
<protein>
    <submittedName>
        <fullName evidence="1">Uncharacterized protein</fullName>
    </submittedName>
</protein>